<dbReference type="AlphaFoldDB" id="A5GC95"/>
<proteinExistence type="predicted"/>
<organism evidence="2 3">
    <name type="scientific">Geotalea uraniireducens (strain Rf4)</name>
    <name type="common">Geobacter uraniireducens</name>
    <dbReference type="NCBI Taxonomy" id="351605"/>
    <lineage>
        <taxon>Bacteria</taxon>
        <taxon>Pseudomonadati</taxon>
        <taxon>Thermodesulfobacteriota</taxon>
        <taxon>Desulfuromonadia</taxon>
        <taxon>Geobacterales</taxon>
        <taxon>Geobacteraceae</taxon>
        <taxon>Geotalea</taxon>
    </lineage>
</organism>
<evidence type="ECO:0000256" key="1">
    <source>
        <dbReference type="SAM" id="MobiDB-lite"/>
    </source>
</evidence>
<evidence type="ECO:0000313" key="2">
    <source>
        <dbReference type="EMBL" id="ABQ24796.1"/>
    </source>
</evidence>
<reference evidence="2 3" key="1">
    <citation type="submission" date="2007-05" db="EMBL/GenBank/DDBJ databases">
        <title>Complete sequence of Geobacter uraniireducens Rf4.</title>
        <authorList>
            <consortium name="US DOE Joint Genome Institute"/>
            <person name="Copeland A."/>
            <person name="Lucas S."/>
            <person name="Lapidus A."/>
            <person name="Barry K."/>
            <person name="Detter J.C."/>
            <person name="Glavina del Rio T."/>
            <person name="Hammon N."/>
            <person name="Israni S."/>
            <person name="Dalin E."/>
            <person name="Tice H."/>
            <person name="Pitluck S."/>
            <person name="Chertkov O."/>
            <person name="Brettin T."/>
            <person name="Bruce D."/>
            <person name="Han C."/>
            <person name="Schmutz J."/>
            <person name="Larimer F."/>
            <person name="Land M."/>
            <person name="Hauser L."/>
            <person name="Kyrpides N."/>
            <person name="Mikhailova N."/>
            <person name="Shelobolina E."/>
            <person name="Aklujkar M."/>
            <person name="Lovley D."/>
            <person name="Richardson P."/>
        </authorList>
    </citation>
    <scope>NUCLEOTIDE SEQUENCE [LARGE SCALE GENOMIC DNA]</scope>
    <source>
        <strain evidence="2 3">Rf4</strain>
    </source>
</reference>
<dbReference type="KEGG" id="gur:Gura_0584"/>
<sequence length="105" mass="11737">MCPKIRLTAHQVKDLDTSGFKTLPLFSVDKNRPLPYPCKKIEYADLLIKSGGGKGPVKPQQPVRQRAPGAKSCRMAKMREALKTIASYQSPFSFTQEGAFYLPQH</sequence>
<protein>
    <submittedName>
        <fullName evidence="2">Uncharacterized protein</fullName>
    </submittedName>
</protein>
<keyword evidence="3" id="KW-1185">Reference proteome</keyword>
<feature type="region of interest" description="Disordered" evidence="1">
    <location>
        <begin position="53"/>
        <end position="72"/>
    </location>
</feature>
<accession>A5GC95</accession>
<dbReference type="Proteomes" id="UP000006695">
    <property type="component" value="Chromosome"/>
</dbReference>
<dbReference type="STRING" id="351605.Gura_0584"/>
<dbReference type="EMBL" id="CP000698">
    <property type="protein sequence ID" value="ABQ24796.1"/>
    <property type="molecule type" value="Genomic_DNA"/>
</dbReference>
<name>A5GC95_GEOUR</name>
<evidence type="ECO:0000313" key="3">
    <source>
        <dbReference type="Proteomes" id="UP000006695"/>
    </source>
</evidence>
<dbReference type="HOGENOM" id="CLU_2232716_0_0_7"/>
<gene>
    <name evidence="2" type="ordered locus">Gura_0584</name>
</gene>